<dbReference type="PANTHER" id="PTHR36848">
    <property type="entry name" value="DNA-BINDING PROTEIN (PUTATIVE SECRETED PROTEIN)-RELATED"/>
    <property type="match status" value="1"/>
</dbReference>
<sequence>MFLQFAMFSSFKLLFTCLVTLKTIAAHPAIDRHSNDENNRGTFHNPANHVRPKFRYWLPDASIDPAGIAADIKDIGSIGAGGIELCNYYLYGGQIGKPASDWSTYGFGTPAYNKVLNAAAQATKDNGLVIDLALGPESGQGVPAEWNNPGLAYDLISHNIKVSAGDKYEGKIPGYGNGTLLSVTTAAILQSENYSTPNLAAGLIPNEFINWTVWNISGDSLSDVTSGVRPDGTISLEFPQHQTAKEYFLWASYFRLSSDRAAIPGSNPQNFLQNGSFAVDHFSTRGAKVTTDFLEKYVLINGVKELFQQVGKYSTFNEALLNQIYPDLYIVVWEDSVEIKSRLYWTPILANTFREMHGYDIGKYAMLLANDNGLGFSTEYPDRVYTDAPDRGQGYLSDYRATMTALLSLYYEHLFSAQTGYNLPVDMLEVIPVVSTPEDESLAFGSSIDNYRQFVGPANLAGKNIVSNEMGAISRSAYQQQLPDLLTLVKQAYSAGNNQMVIHGATYSYQYPNTIWPGFAPFGYLFSEPHSRHQPGWTYGYSDILDFISRNNFILQSGAPKRDVVFWSKKTREGEIITPVYNYNDLVNAGYGYEYLSPGNFKLPQAIVRDRVLAPDGPAYKLLIVLSTEVLTTDGVESLAKYAAQGLPIVISGGIPNQIASSKGLSDAQQKLKSLAALSNVHLVAGGPLASVISSLGIQPLTKVTADQPWYTYWREVNKGQEAYGDQRPVLEYDLGKNSTTIPLTLAAHQSIILGFLRAEEKSERRLYVTSGPSPSLEYVYGKSGNLVAKVPFSSSDLVIKNSNGRTICISANEVAKSFALHNWTLVAEKWGPPSNFDDASATSSKVNATYKLPSLLSWPLIPGLQNTSGVGYYSNEFTWSDTRVGAFIDFGRVVHTLRVSVNGNQLPPLDVTHAKADISPYLVKGKNVINATVSTTLINGLRPYLERLKTSGTGPQIGTLTFANVEVETGLLGEVVITPYERKDVRP</sequence>
<dbReference type="GeneID" id="62239231"/>
<organism evidence="2 3">
    <name type="scientific">Botrytis deweyae</name>
    <dbReference type="NCBI Taxonomy" id="2478750"/>
    <lineage>
        <taxon>Eukaryota</taxon>
        <taxon>Fungi</taxon>
        <taxon>Dikarya</taxon>
        <taxon>Ascomycota</taxon>
        <taxon>Pezizomycotina</taxon>
        <taxon>Leotiomycetes</taxon>
        <taxon>Helotiales</taxon>
        <taxon>Sclerotiniaceae</taxon>
        <taxon>Botrytis</taxon>
    </lineage>
</organism>
<accession>A0ABQ7I300</accession>
<evidence type="ECO:0000313" key="2">
    <source>
        <dbReference type="EMBL" id="KAF7908022.1"/>
    </source>
</evidence>
<dbReference type="Proteomes" id="UP000783213">
    <property type="component" value="Unassembled WGS sequence"/>
</dbReference>
<name>A0ABQ7I300_9HELO</name>
<dbReference type="SUPFAM" id="SSF49785">
    <property type="entry name" value="Galactose-binding domain-like"/>
    <property type="match status" value="1"/>
</dbReference>
<protein>
    <recommendedName>
        <fullName evidence="4">Secreted protein</fullName>
    </recommendedName>
</protein>
<feature type="signal peptide" evidence="1">
    <location>
        <begin position="1"/>
        <end position="26"/>
    </location>
</feature>
<keyword evidence="1" id="KW-0732">Signal</keyword>
<feature type="chain" id="PRO_5045633781" description="Secreted protein" evidence="1">
    <location>
        <begin position="27"/>
        <end position="988"/>
    </location>
</feature>
<dbReference type="Gene3D" id="2.60.120.260">
    <property type="entry name" value="Galactose-binding domain-like"/>
    <property type="match status" value="1"/>
</dbReference>
<evidence type="ECO:0008006" key="4">
    <source>
        <dbReference type="Google" id="ProtNLM"/>
    </source>
</evidence>
<evidence type="ECO:0000256" key="1">
    <source>
        <dbReference type="SAM" id="SignalP"/>
    </source>
</evidence>
<evidence type="ECO:0000313" key="3">
    <source>
        <dbReference type="Proteomes" id="UP000783213"/>
    </source>
</evidence>
<dbReference type="InterPro" id="IPR008979">
    <property type="entry name" value="Galactose-bd-like_sf"/>
</dbReference>
<proteinExistence type="predicted"/>
<dbReference type="EMBL" id="RCSX01000069">
    <property type="protein sequence ID" value="KAF7908022.1"/>
    <property type="molecule type" value="Genomic_DNA"/>
</dbReference>
<dbReference type="RefSeq" id="XP_038803562.1">
    <property type="nucleotide sequence ID" value="XM_038960085.1"/>
</dbReference>
<dbReference type="InterPro" id="IPR053161">
    <property type="entry name" value="Ulvan_degrading_GH"/>
</dbReference>
<comment type="caution">
    <text evidence="2">The sequence shown here is derived from an EMBL/GenBank/DDBJ whole genome shotgun (WGS) entry which is preliminary data.</text>
</comment>
<dbReference type="Pfam" id="PF17132">
    <property type="entry name" value="Glyco_hydro_106"/>
    <property type="match status" value="1"/>
</dbReference>
<keyword evidence="3" id="KW-1185">Reference proteome</keyword>
<dbReference type="PANTHER" id="PTHR36848:SF2">
    <property type="entry name" value="SECRETED PROTEIN"/>
    <property type="match status" value="1"/>
</dbReference>
<gene>
    <name evidence="2" type="ORF">EAE98_012460</name>
</gene>
<reference evidence="2 3" key="1">
    <citation type="journal article" date="2020" name="Genome Biol. Evol.">
        <title>Comparative genomics of Sclerotiniaceae.</title>
        <authorList>
            <person name="Valero Jimenez C.A."/>
            <person name="Steentjes M."/>
            <person name="Scholten O.E."/>
            <person name="Van Kan J.A.L."/>
        </authorList>
    </citation>
    <scope>NUCLEOTIDE SEQUENCE [LARGE SCALE GENOMIC DNA]</scope>
    <source>
        <strain evidence="2 3">B1</strain>
    </source>
</reference>